<name>A0A9K3GN35_9EUKA</name>
<dbReference type="Proteomes" id="UP000265618">
    <property type="component" value="Unassembled WGS sequence"/>
</dbReference>
<dbReference type="AlphaFoldDB" id="A0A9K3GN35"/>
<dbReference type="Gene3D" id="2.120.10.80">
    <property type="entry name" value="Kelch-type beta propeller"/>
    <property type="match status" value="1"/>
</dbReference>
<evidence type="ECO:0000313" key="2">
    <source>
        <dbReference type="EMBL" id="GIQ89924.1"/>
    </source>
</evidence>
<gene>
    <name evidence="2" type="ORF">KIPB_012540</name>
</gene>
<protein>
    <submittedName>
        <fullName evidence="2">Uncharacterized protein</fullName>
    </submittedName>
</protein>
<evidence type="ECO:0000313" key="3">
    <source>
        <dbReference type="Proteomes" id="UP000265618"/>
    </source>
</evidence>
<evidence type="ECO:0000256" key="1">
    <source>
        <dbReference type="SAM" id="MobiDB-lite"/>
    </source>
</evidence>
<keyword evidence="3" id="KW-1185">Reference proteome</keyword>
<organism evidence="2 3">
    <name type="scientific">Kipferlia bialata</name>
    <dbReference type="NCBI Taxonomy" id="797122"/>
    <lineage>
        <taxon>Eukaryota</taxon>
        <taxon>Metamonada</taxon>
        <taxon>Carpediemonas-like organisms</taxon>
        <taxon>Kipferlia</taxon>
    </lineage>
</organism>
<accession>A0A9K3GN35</accession>
<dbReference type="InterPro" id="IPR015915">
    <property type="entry name" value="Kelch-typ_b-propeller"/>
</dbReference>
<reference evidence="2 3" key="1">
    <citation type="journal article" date="2018" name="PLoS ONE">
        <title>The draft genome of Kipferlia bialata reveals reductive genome evolution in fornicate parasites.</title>
        <authorList>
            <person name="Tanifuji G."/>
            <person name="Takabayashi S."/>
            <person name="Kume K."/>
            <person name="Takagi M."/>
            <person name="Nakayama T."/>
            <person name="Kamikawa R."/>
            <person name="Inagaki Y."/>
            <person name="Hashimoto T."/>
        </authorList>
    </citation>
    <scope>NUCLEOTIDE SEQUENCE [LARGE SCALE GENOMIC DNA]</scope>
    <source>
        <strain evidence="2">NY0173</strain>
    </source>
</reference>
<dbReference type="SUPFAM" id="SSF117281">
    <property type="entry name" value="Kelch motif"/>
    <property type="match status" value="1"/>
</dbReference>
<sequence>MQGVPWYIECTKLPGICSDRTHSQLSFAPIGDRRLLATFRSHDDKEWPEEPTWRRCLILHVSPDKTITSEPASTPDSLNNAQEITLVRLSDYVAGLGEIYDQVTKAWSMGMALFSIATETWEHVPMCAGCCPSLRSRYVTFTLGETLVVCGGMDLGGSFLEDTWEWSLVTRKWTQTENAPVGLAGLTGTVIGDTCHLYQSGDPYHMQYSKGKWKGEENPWDPFESTHGLGGYYSRVGVPLLGHKELQLTQLTVEHDGDSPPPKCWVRDYVSLDLVPLEPLPLTAEDMQGHQQMDLVMLDSTTMLLAQDKYALFVDIDPHLLGPECHTSMVGSGFWVEEEDWEYDFEESESEGEGEGEGESEGESEGGGEGESDDHVEEW</sequence>
<proteinExistence type="predicted"/>
<dbReference type="EMBL" id="BDIP01005579">
    <property type="protein sequence ID" value="GIQ89924.1"/>
    <property type="molecule type" value="Genomic_DNA"/>
</dbReference>
<dbReference type="InterPro" id="IPR006652">
    <property type="entry name" value="Kelch_1"/>
</dbReference>
<feature type="region of interest" description="Disordered" evidence="1">
    <location>
        <begin position="340"/>
        <end position="379"/>
    </location>
</feature>
<dbReference type="OrthoDB" id="7923847at2759"/>
<comment type="caution">
    <text evidence="2">The sequence shown here is derived from an EMBL/GenBank/DDBJ whole genome shotgun (WGS) entry which is preliminary data.</text>
</comment>
<dbReference type="Pfam" id="PF01344">
    <property type="entry name" value="Kelch_1"/>
    <property type="match status" value="1"/>
</dbReference>